<dbReference type="STRING" id="991.IW20_07540"/>
<evidence type="ECO:0000313" key="1">
    <source>
        <dbReference type="EMBL" id="KFF17542.1"/>
    </source>
</evidence>
<name>A0A086ALH8_FLAHY</name>
<evidence type="ECO:0000313" key="2">
    <source>
        <dbReference type="Proteomes" id="UP000028712"/>
    </source>
</evidence>
<dbReference type="AlphaFoldDB" id="A0A086ALH8"/>
<reference evidence="1 2" key="1">
    <citation type="submission" date="2014-07" db="EMBL/GenBank/DDBJ databases">
        <title>Genome of Flavobacterium hydatis DSM 2063.</title>
        <authorList>
            <person name="Pipes S.E."/>
            <person name="Stropko S.J."/>
            <person name="Newman J.D."/>
        </authorList>
    </citation>
    <scope>NUCLEOTIDE SEQUENCE [LARGE SCALE GENOMIC DNA]</scope>
    <source>
        <strain evidence="1 2">DSM 2063</strain>
    </source>
</reference>
<proteinExistence type="predicted"/>
<accession>A0A086ALH8</accession>
<organism evidence="1 2">
    <name type="scientific">Flavobacterium hydatis</name>
    <name type="common">Cytophaga aquatilis</name>
    <dbReference type="NCBI Taxonomy" id="991"/>
    <lineage>
        <taxon>Bacteria</taxon>
        <taxon>Pseudomonadati</taxon>
        <taxon>Bacteroidota</taxon>
        <taxon>Flavobacteriia</taxon>
        <taxon>Flavobacteriales</taxon>
        <taxon>Flavobacteriaceae</taxon>
        <taxon>Flavobacterium</taxon>
    </lineage>
</organism>
<dbReference type="Proteomes" id="UP000028712">
    <property type="component" value="Unassembled WGS sequence"/>
</dbReference>
<protein>
    <submittedName>
        <fullName evidence="1">Uncharacterized protein</fullName>
    </submittedName>
</protein>
<comment type="caution">
    <text evidence="1">The sequence shown here is derived from an EMBL/GenBank/DDBJ whole genome shotgun (WGS) entry which is preliminary data.</text>
</comment>
<dbReference type="EMBL" id="JPRM01000009">
    <property type="protein sequence ID" value="KFF17542.1"/>
    <property type="molecule type" value="Genomic_DNA"/>
</dbReference>
<gene>
    <name evidence="1" type="ORF">IW20_07540</name>
</gene>
<sequence length="79" mass="8756">MKGPKIKKSSRRKTTFKLILKKNPDTSGKLKKGKRPTSHRSTTYPCYVPILGESAGADRVGLADANIQSFYIFARALCL</sequence>